<reference evidence="1 2" key="1">
    <citation type="submission" date="2024-03" db="EMBL/GenBank/DDBJ databases">
        <title>Mouse gut bacterial collection (mGBC) of GemPharmatech.</title>
        <authorList>
            <person name="He Y."/>
            <person name="Dong L."/>
            <person name="Wu D."/>
            <person name="Gao X."/>
            <person name="Lin Z."/>
        </authorList>
    </citation>
    <scope>NUCLEOTIDE SEQUENCE [LARGE SCALE GENOMIC DNA]</scope>
    <source>
        <strain evidence="1 2">54-13</strain>
    </source>
</reference>
<sequence>MKCSTQTFFVGLVLGALTGMYAERYSRTTMRGRKIRRDVDRTIRDLYGNVEQQIGRLREKAHHTVEEAKDLIEK</sequence>
<accession>A0ABV4CYR3</accession>
<organism evidence="1 2">
    <name type="scientific">Heminiphilus faecis</name>
    <dbReference type="NCBI Taxonomy" id="2601703"/>
    <lineage>
        <taxon>Bacteria</taxon>
        <taxon>Pseudomonadati</taxon>
        <taxon>Bacteroidota</taxon>
        <taxon>Bacteroidia</taxon>
        <taxon>Bacteroidales</taxon>
        <taxon>Muribaculaceae</taxon>
        <taxon>Heminiphilus</taxon>
    </lineage>
</organism>
<dbReference type="RefSeq" id="WP_147438822.1">
    <property type="nucleotide sequence ID" value="NZ_JBCLPP010000028.1"/>
</dbReference>
<gene>
    <name evidence="1" type="ORF">AAK873_10055</name>
</gene>
<protein>
    <submittedName>
        <fullName evidence="1">YtxH domain-containing protein</fullName>
    </submittedName>
</protein>
<dbReference type="EMBL" id="JBCLPP010000028">
    <property type="protein sequence ID" value="MEY8245956.1"/>
    <property type="molecule type" value="Genomic_DNA"/>
</dbReference>
<dbReference type="Proteomes" id="UP001565200">
    <property type="component" value="Unassembled WGS sequence"/>
</dbReference>
<keyword evidence="2" id="KW-1185">Reference proteome</keyword>
<comment type="caution">
    <text evidence="1">The sequence shown here is derived from an EMBL/GenBank/DDBJ whole genome shotgun (WGS) entry which is preliminary data.</text>
</comment>
<evidence type="ECO:0000313" key="1">
    <source>
        <dbReference type="EMBL" id="MEY8245956.1"/>
    </source>
</evidence>
<name>A0ABV4CYR3_9BACT</name>
<evidence type="ECO:0000313" key="2">
    <source>
        <dbReference type="Proteomes" id="UP001565200"/>
    </source>
</evidence>
<proteinExistence type="predicted"/>